<protein>
    <submittedName>
        <fullName evidence="8">Tartrate transporter</fullName>
    </submittedName>
</protein>
<dbReference type="EMBL" id="CP155571">
    <property type="protein sequence ID" value="XFO70174.1"/>
    <property type="molecule type" value="Genomic_DNA"/>
</dbReference>
<organism evidence="8 9">
    <name type="scientific">Sporomusa acidovorans (strain ATCC 49682 / DSM 3132 / Mol)</name>
    <dbReference type="NCBI Taxonomy" id="1123286"/>
    <lineage>
        <taxon>Bacteria</taxon>
        <taxon>Bacillati</taxon>
        <taxon>Bacillota</taxon>
        <taxon>Negativicutes</taxon>
        <taxon>Selenomonadales</taxon>
        <taxon>Sporomusaceae</taxon>
        <taxon>Sporomusa</taxon>
    </lineage>
</organism>
<dbReference type="RefSeq" id="WP_093796981.1">
    <property type="nucleotide sequence ID" value="NZ_CP155571.1"/>
</dbReference>
<keyword evidence="9" id="KW-1185">Reference proteome</keyword>
<feature type="transmembrane region" description="Helical" evidence="6">
    <location>
        <begin position="172"/>
        <end position="190"/>
    </location>
</feature>
<feature type="transmembrane region" description="Helical" evidence="6">
    <location>
        <begin position="48"/>
        <end position="70"/>
    </location>
</feature>
<dbReference type="InterPro" id="IPR050382">
    <property type="entry name" value="MFS_Na/Anion_cotransporter"/>
</dbReference>
<feature type="domain" description="Major facilitator superfamily (MFS) profile" evidence="7">
    <location>
        <begin position="15"/>
        <end position="419"/>
    </location>
</feature>
<dbReference type="Pfam" id="PF07690">
    <property type="entry name" value="MFS_1"/>
    <property type="match status" value="1"/>
</dbReference>
<feature type="transmembrane region" description="Helical" evidence="6">
    <location>
        <begin position="305"/>
        <end position="324"/>
    </location>
</feature>
<evidence type="ECO:0000256" key="4">
    <source>
        <dbReference type="ARBA" id="ARBA00022989"/>
    </source>
</evidence>
<name>A0ABZ3IVV6_SPOA4</name>
<gene>
    <name evidence="8" type="primary">ttuB_1</name>
    <name evidence="8" type="ORF">SPACI_001620</name>
</gene>
<evidence type="ECO:0000313" key="8">
    <source>
        <dbReference type="EMBL" id="XFO70174.1"/>
    </source>
</evidence>
<dbReference type="PANTHER" id="PTHR11662:SF399">
    <property type="entry name" value="FI19708P1-RELATED"/>
    <property type="match status" value="1"/>
</dbReference>
<dbReference type="CDD" id="cd17319">
    <property type="entry name" value="MFS_ExuT_GudP_like"/>
    <property type="match status" value="1"/>
</dbReference>
<accession>A0ABZ3IVV6</accession>
<keyword evidence="5 6" id="KW-0472">Membrane</keyword>
<dbReference type="Gene3D" id="1.20.1250.20">
    <property type="entry name" value="MFS general substrate transporter like domains"/>
    <property type="match status" value="2"/>
</dbReference>
<feature type="transmembrane region" description="Helical" evidence="6">
    <location>
        <begin position="12"/>
        <end position="28"/>
    </location>
</feature>
<feature type="transmembrane region" description="Helical" evidence="6">
    <location>
        <begin position="107"/>
        <end position="132"/>
    </location>
</feature>
<evidence type="ECO:0000256" key="3">
    <source>
        <dbReference type="ARBA" id="ARBA00022692"/>
    </source>
</evidence>
<feature type="transmembrane region" description="Helical" evidence="6">
    <location>
        <begin position="272"/>
        <end position="293"/>
    </location>
</feature>
<dbReference type="SUPFAM" id="SSF103473">
    <property type="entry name" value="MFS general substrate transporter"/>
    <property type="match status" value="1"/>
</dbReference>
<evidence type="ECO:0000256" key="6">
    <source>
        <dbReference type="SAM" id="Phobius"/>
    </source>
</evidence>
<dbReference type="InterPro" id="IPR036259">
    <property type="entry name" value="MFS_trans_sf"/>
</dbReference>
<evidence type="ECO:0000313" key="9">
    <source>
        <dbReference type="Proteomes" id="UP000216052"/>
    </source>
</evidence>
<keyword evidence="4 6" id="KW-1133">Transmembrane helix</keyword>
<dbReference type="InterPro" id="IPR011701">
    <property type="entry name" value="MFS"/>
</dbReference>
<reference evidence="8" key="1">
    <citation type="submission" date="2024-05" db="EMBL/GenBank/DDBJ databases">
        <title>Isolation and characterization of Sporomusa carbonis sp. nov., a carboxydotrophic hydrogenogen in the genus of Sporomusa isolated from a charcoal burning pile.</title>
        <authorList>
            <person name="Boeer T."/>
            <person name="Rosenbaum F."/>
            <person name="Eysell L."/>
            <person name="Mueller V."/>
            <person name="Daniel R."/>
            <person name="Poehlein A."/>
        </authorList>
    </citation>
    <scope>NUCLEOTIDE SEQUENCE [LARGE SCALE GENOMIC DNA]</scope>
    <source>
        <strain evidence="8">DSM 3132</strain>
    </source>
</reference>
<feature type="transmembrane region" description="Helical" evidence="6">
    <location>
        <begin position="330"/>
        <end position="350"/>
    </location>
</feature>
<evidence type="ECO:0000259" key="7">
    <source>
        <dbReference type="PROSITE" id="PS50850"/>
    </source>
</evidence>
<evidence type="ECO:0000256" key="2">
    <source>
        <dbReference type="ARBA" id="ARBA00022448"/>
    </source>
</evidence>
<dbReference type="PROSITE" id="PS50850">
    <property type="entry name" value="MFS"/>
    <property type="match status" value="1"/>
</dbReference>
<dbReference type="Proteomes" id="UP000216052">
    <property type="component" value="Chromosome"/>
</dbReference>
<feature type="transmembrane region" description="Helical" evidence="6">
    <location>
        <begin position="371"/>
        <end position="389"/>
    </location>
</feature>
<keyword evidence="3 6" id="KW-0812">Transmembrane</keyword>
<dbReference type="InterPro" id="IPR020846">
    <property type="entry name" value="MFS_dom"/>
</dbReference>
<dbReference type="PANTHER" id="PTHR11662">
    <property type="entry name" value="SOLUTE CARRIER FAMILY 17"/>
    <property type="match status" value="1"/>
</dbReference>
<keyword evidence="2" id="KW-0813">Transport</keyword>
<comment type="subcellular location">
    <subcellularLocation>
        <location evidence="1">Cell membrane</location>
        <topology evidence="1">Multi-pass membrane protein</topology>
    </subcellularLocation>
</comment>
<evidence type="ECO:0000256" key="5">
    <source>
        <dbReference type="ARBA" id="ARBA00023136"/>
    </source>
</evidence>
<feature type="transmembrane region" description="Helical" evidence="6">
    <location>
        <begin position="395"/>
        <end position="415"/>
    </location>
</feature>
<feature type="transmembrane region" description="Helical" evidence="6">
    <location>
        <begin position="82"/>
        <end position="101"/>
    </location>
</feature>
<proteinExistence type="predicted"/>
<feature type="transmembrane region" description="Helical" evidence="6">
    <location>
        <begin position="144"/>
        <end position="166"/>
    </location>
</feature>
<feature type="transmembrane region" description="Helical" evidence="6">
    <location>
        <begin position="239"/>
        <end position="260"/>
    </location>
</feature>
<evidence type="ECO:0000256" key="1">
    <source>
        <dbReference type="ARBA" id="ARBA00004651"/>
    </source>
</evidence>
<sequence length="431" mass="47486">MTENAAIPNGRWYHIIPATIIVYIVAFIDRTNISFGIAGGMDTDLGMSATLAGLVAGIFFVGYLFLQVPGGHIAEHGSAKKFIAWTIVFWGGFAILTGFVQEVWQLIAIRFILGIAEGGVYPAVLVLISHWFPSQERARANAYFQMNIAIASIIAGPLSGYIIQVWGWREMFIIEGVLSLVLLFVWMPLINDYPHQAKWITKEELEWIESSLAAEQKELNQSESGAKTSYKEVLSSFNMWKLILIYFALQVGFYGFSLWMPALLKQITKTGLGMVGMLTILPYVMTIAGQYFFAKYCDRTMNRKLYTALPPLGFAICLALAIVFKEEMWVSYAFMVGCGIFLQAATGPFWTLPPALFSAEVAGGARGIINALGNLGGFIGPYLVGFITTNVGQNAAIYTLVGFLLLASVITFSLPRSTEGKMEAKGYQVTH</sequence>